<sequence length="348" mass="40581">MEEFHSLLSALCRYKNVKDAEHLVFSNRDVFPFNTKSFNILLNGWGNIICSPREAERIWREMCKRGIQYDVVSYASILSCHSKAGNLYKVLKLYNRMKEMGTKPDRKVYNAVIHALAKGRHVKEAINLMKTMEEKGIAPNAVTYNSLIKTLCKLRKIDEARGLFDEMLKCGHSPTVQTYHAFLRTLRTAEEVFALLENMKKMGCQPINDTYIMLIRKFCRWCQFDNVFKLWNEMNENGISPDRSSYIVLIHGLFLNGKLEEAHKYYTDMKNKQLLPEPKIDEMLQTWLSNKQIAECQVTESKGTRLDCSQLGKQSRAIPNKTNHNNKFLRQAETRTVVRERGFSFWKQ</sequence>
<feature type="repeat" description="PPR" evidence="3">
    <location>
        <begin position="105"/>
        <end position="139"/>
    </location>
</feature>
<keyword evidence="2" id="KW-0677">Repeat</keyword>
<reference evidence="4 5" key="1">
    <citation type="journal article" date="2014" name="PLoS ONE">
        <title>Global Analysis of Gene Expression Profiles in Physic Nut (Jatropha curcas L.) Seedlings Exposed to Salt Stress.</title>
        <authorList>
            <person name="Zhang L."/>
            <person name="Zhang C."/>
            <person name="Wu P."/>
            <person name="Chen Y."/>
            <person name="Li M."/>
            <person name="Jiang H."/>
            <person name="Wu G."/>
        </authorList>
    </citation>
    <scope>NUCLEOTIDE SEQUENCE [LARGE SCALE GENOMIC DNA]</scope>
    <source>
        <strain evidence="5">cv. GZQX0401</strain>
        <tissue evidence="4">Young leaves</tissue>
    </source>
</reference>
<dbReference type="NCBIfam" id="TIGR00756">
    <property type="entry name" value="PPR"/>
    <property type="match status" value="5"/>
</dbReference>
<keyword evidence="5" id="KW-1185">Reference proteome</keyword>
<feature type="repeat" description="PPR" evidence="3">
    <location>
        <begin position="207"/>
        <end position="241"/>
    </location>
</feature>
<gene>
    <name evidence="4" type="ORF">JCGZ_06870</name>
</gene>
<feature type="repeat" description="PPR" evidence="3">
    <location>
        <begin position="70"/>
        <end position="104"/>
    </location>
</feature>
<dbReference type="InterPro" id="IPR002885">
    <property type="entry name" value="PPR_rpt"/>
</dbReference>
<dbReference type="PANTHER" id="PTHR47939:SF5">
    <property type="entry name" value="PENTACOTRIPEPTIDE-REPEAT REGION OF PRORP DOMAIN-CONTAINING PROTEIN"/>
    <property type="match status" value="1"/>
</dbReference>
<organism evidence="4 5">
    <name type="scientific">Jatropha curcas</name>
    <name type="common">Barbados nut</name>
    <dbReference type="NCBI Taxonomy" id="180498"/>
    <lineage>
        <taxon>Eukaryota</taxon>
        <taxon>Viridiplantae</taxon>
        <taxon>Streptophyta</taxon>
        <taxon>Embryophyta</taxon>
        <taxon>Tracheophyta</taxon>
        <taxon>Spermatophyta</taxon>
        <taxon>Magnoliopsida</taxon>
        <taxon>eudicotyledons</taxon>
        <taxon>Gunneridae</taxon>
        <taxon>Pentapetalae</taxon>
        <taxon>rosids</taxon>
        <taxon>fabids</taxon>
        <taxon>Malpighiales</taxon>
        <taxon>Euphorbiaceae</taxon>
        <taxon>Crotonoideae</taxon>
        <taxon>Jatropheae</taxon>
        <taxon>Jatropha</taxon>
    </lineage>
</organism>
<name>A0A067JLB6_JATCU</name>
<evidence type="ECO:0008006" key="6">
    <source>
        <dbReference type="Google" id="ProtNLM"/>
    </source>
</evidence>
<dbReference type="PROSITE" id="PS51375">
    <property type="entry name" value="PPR"/>
    <property type="match status" value="6"/>
</dbReference>
<feature type="repeat" description="PPR" evidence="3">
    <location>
        <begin position="34"/>
        <end position="69"/>
    </location>
</feature>
<protein>
    <recommendedName>
        <fullName evidence="6">Pentacotripeptide-repeat region of PRORP domain-containing protein</fullName>
    </recommendedName>
</protein>
<dbReference type="InterPro" id="IPR050667">
    <property type="entry name" value="PPR-containing_protein"/>
</dbReference>
<dbReference type="PANTHER" id="PTHR47939">
    <property type="entry name" value="MEMBRANE-ASSOCIATED SALT-INDUCIBLE PROTEIN-LIKE"/>
    <property type="match status" value="1"/>
</dbReference>
<evidence type="ECO:0000313" key="5">
    <source>
        <dbReference type="Proteomes" id="UP000027138"/>
    </source>
</evidence>
<evidence type="ECO:0000256" key="2">
    <source>
        <dbReference type="ARBA" id="ARBA00022737"/>
    </source>
</evidence>
<dbReference type="Gene3D" id="1.25.40.10">
    <property type="entry name" value="Tetratricopeptide repeat domain"/>
    <property type="match status" value="3"/>
</dbReference>
<evidence type="ECO:0000256" key="1">
    <source>
        <dbReference type="ARBA" id="ARBA00007626"/>
    </source>
</evidence>
<feature type="repeat" description="PPR" evidence="3">
    <location>
        <begin position="242"/>
        <end position="276"/>
    </location>
</feature>
<feature type="repeat" description="PPR" evidence="3">
    <location>
        <begin position="140"/>
        <end position="174"/>
    </location>
</feature>
<dbReference type="Proteomes" id="UP000027138">
    <property type="component" value="Unassembled WGS sequence"/>
</dbReference>
<dbReference type="InterPro" id="IPR011990">
    <property type="entry name" value="TPR-like_helical_dom_sf"/>
</dbReference>
<dbReference type="Pfam" id="PF13041">
    <property type="entry name" value="PPR_2"/>
    <property type="match status" value="3"/>
</dbReference>
<accession>A0A067JLB6</accession>
<dbReference type="AlphaFoldDB" id="A0A067JLB6"/>
<dbReference type="EMBL" id="KK916495">
    <property type="protein sequence ID" value="KDP20284.1"/>
    <property type="molecule type" value="Genomic_DNA"/>
</dbReference>
<dbReference type="OrthoDB" id="185373at2759"/>
<proteinExistence type="inferred from homology"/>
<evidence type="ECO:0000256" key="3">
    <source>
        <dbReference type="PROSITE-ProRule" id="PRU00708"/>
    </source>
</evidence>
<comment type="similarity">
    <text evidence="1">Belongs to the PPR family. P subfamily.</text>
</comment>
<evidence type="ECO:0000313" key="4">
    <source>
        <dbReference type="EMBL" id="KDP20284.1"/>
    </source>
</evidence>